<protein>
    <submittedName>
        <fullName evidence="1">Uncharacterized protein</fullName>
    </submittedName>
</protein>
<evidence type="ECO:0000313" key="1">
    <source>
        <dbReference type="EMBL" id="QHT39008.1"/>
    </source>
</evidence>
<dbReference type="AlphaFoldDB" id="A0A6C0FBF4"/>
<reference evidence="1" key="1">
    <citation type="journal article" date="2020" name="Nature">
        <title>Giant virus diversity and host interactions through global metagenomics.</title>
        <authorList>
            <person name="Schulz F."/>
            <person name="Roux S."/>
            <person name="Paez-Espino D."/>
            <person name="Jungbluth S."/>
            <person name="Walsh D.A."/>
            <person name="Denef V.J."/>
            <person name="McMahon K.D."/>
            <person name="Konstantinidis K.T."/>
            <person name="Eloe-Fadrosh E.A."/>
            <person name="Kyrpides N.C."/>
            <person name="Woyke T."/>
        </authorList>
    </citation>
    <scope>NUCLEOTIDE SEQUENCE</scope>
    <source>
        <strain evidence="1">GVMAG-S-ERX556126-94</strain>
    </source>
</reference>
<accession>A0A6C0FBF4</accession>
<sequence length="143" mass="17460">MEVALKRDEIIKLYLRTLIPINEICNKIIKMKNEEEKKETLEYHVKRWETIAGEHYLTRDNHYGKFSYVFDNTKYIVKRDHRLGFYQMTGISYQVLELIYELIRILGENSWDFEINDKDDWLKHDDALYSELSKRIMDEMRCL</sequence>
<dbReference type="EMBL" id="MN738838">
    <property type="protein sequence ID" value="QHT39008.1"/>
    <property type="molecule type" value="Genomic_DNA"/>
</dbReference>
<name>A0A6C0FBF4_9ZZZZ</name>
<proteinExistence type="predicted"/>
<organism evidence="1">
    <name type="scientific">viral metagenome</name>
    <dbReference type="NCBI Taxonomy" id="1070528"/>
    <lineage>
        <taxon>unclassified sequences</taxon>
        <taxon>metagenomes</taxon>
        <taxon>organismal metagenomes</taxon>
    </lineage>
</organism>